<dbReference type="NCBIfam" id="TIGR00635">
    <property type="entry name" value="ruvB"/>
    <property type="match status" value="1"/>
</dbReference>
<feature type="binding site" evidence="9">
    <location>
        <position position="76"/>
    </location>
    <ligand>
        <name>ATP</name>
        <dbReference type="ChEBI" id="CHEBI:30616"/>
    </ligand>
</feature>
<dbReference type="SMART" id="SM00382">
    <property type="entry name" value="AAA"/>
    <property type="match status" value="1"/>
</dbReference>
<gene>
    <name evidence="9 12" type="primary">ruvB</name>
    <name evidence="12" type="ORF">SMC7_02475</name>
</gene>
<dbReference type="InterPro" id="IPR008823">
    <property type="entry name" value="RuvB_wg_C"/>
</dbReference>
<dbReference type="InterPro" id="IPR008824">
    <property type="entry name" value="RuvB-like_N"/>
</dbReference>
<dbReference type="PANTHER" id="PTHR42848">
    <property type="match status" value="1"/>
</dbReference>
<feature type="domain" description="AAA+ ATPase" evidence="11">
    <location>
        <begin position="65"/>
        <end position="196"/>
    </location>
</feature>
<feature type="binding site" evidence="9">
    <location>
        <begin position="142"/>
        <end position="144"/>
    </location>
    <ligand>
        <name>ATP</name>
        <dbReference type="ChEBI" id="CHEBI:30616"/>
    </ligand>
</feature>
<evidence type="ECO:0000256" key="10">
    <source>
        <dbReference type="SAM" id="MobiDB-lite"/>
    </source>
</evidence>
<comment type="domain">
    <text evidence="9">Has 3 domains, the large (RuvB-L) and small ATPase (RuvB-S) domains and the C-terminal head (RuvB-H) domain. The head domain binds DNA, while the ATPase domains jointly bind ATP, ADP or are empty depending on the state of the subunit in the translocation cycle. During a single DNA translocation step the structure of each domain remains the same, but their relative positions change.</text>
</comment>
<comment type="function">
    <text evidence="9">The RuvA-RuvB-RuvC complex processes Holliday junction (HJ) DNA during genetic recombination and DNA repair, while the RuvA-RuvB complex plays an important role in the rescue of blocked DNA replication forks via replication fork reversal (RFR). RuvA specifically binds to HJ cruciform DNA, conferring on it an open structure. The RuvB hexamer acts as an ATP-dependent pump, pulling dsDNA into and through the RuvAB complex. RuvB forms 2 homohexamers on either side of HJ DNA bound by 1 or 2 RuvA tetramers; 4 subunits per hexamer contact DNA at a time. Coordinated motions by a converter formed by DNA-disengaged RuvB subunits stimulates ATP hydrolysis and nucleotide exchange. Immobilization of the converter enables RuvB to convert the ATP-contained energy into a lever motion, pulling 2 nucleotides of DNA out of the RuvA tetramer per ATP hydrolyzed, thus driving DNA branch migration. The RuvB motors rotate together with the DNA substrate, which together with the progressing nucleotide cycle form the mechanistic basis for DNA recombination by continuous HJ branch migration. Branch migration allows RuvC to scan DNA until it finds its consensus sequence, where it cleaves and resolves cruciform DNA.</text>
</comment>
<keyword evidence="5 9" id="KW-0067">ATP-binding</keyword>
<name>A0A398D0T6_9BACT</name>
<dbReference type="InterPro" id="IPR036390">
    <property type="entry name" value="WH_DNA-bd_sf"/>
</dbReference>
<feature type="binding site" evidence="9">
    <location>
        <position position="35"/>
    </location>
    <ligand>
        <name>ATP</name>
        <dbReference type="ChEBI" id="CHEBI:30616"/>
    </ligand>
</feature>
<feature type="binding site" evidence="9">
    <location>
        <position position="232"/>
    </location>
    <ligand>
        <name>ATP</name>
        <dbReference type="ChEBI" id="CHEBI:30616"/>
    </ligand>
</feature>
<keyword evidence="8 9" id="KW-0234">DNA repair</keyword>
<feature type="binding site" evidence="9">
    <location>
        <position position="329"/>
    </location>
    <ligand>
        <name>DNA</name>
        <dbReference type="ChEBI" id="CHEBI:16991"/>
    </ligand>
</feature>
<dbReference type="GO" id="GO:0000400">
    <property type="term" value="F:four-way junction DNA binding"/>
    <property type="evidence" value="ECO:0007669"/>
    <property type="project" value="UniProtKB-UniRule"/>
</dbReference>
<evidence type="ECO:0000259" key="11">
    <source>
        <dbReference type="SMART" id="SM00382"/>
    </source>
</evidence>
<dbReference type="Pfam" id="PF05496">
    <property type="entry name" value="RuvB_N"/>
    <property type="match status" value="1"/>
</dbReference>
<dbReference type="GO" id="GO:0005524">
    <property type="term" value="F:ATP binding"/>
    <property type="evidence" value="ECO:0007669"/>
    <property type="project" value="UniProtKB-UniRule"/>
</dbReference>
<sequence>MAAGEEKRVRRKAPVTQAPLSSGKPEGDAVGSTLRPRRLEDFIGQEQLRNNLDIFIKAARSRNEPLDHCLLYGPPGLGKTTLSQIIAAELGVRFKFTSGPALTRAGDLASILVSLRERDVLFIDEIHRLPPAVEESLYSAMEDFRLPIILGKGPSAKIMTISLKPFTLIGATTRFGMLSAPLRDRFGIVMRMDPYNEEELTQIIANAACRLDTVVEPAAATRIAGRSRGIPRIALRNLKRIRDYLAYAGASVVDVKLVDEAFSQLNIDKYGLLDIDRRLLAAIDEKFRGGPVGLDSLASAISEDPETVSVVIEPYLVQLNFIARTSQGRVITDLGRRYLKGHDGVSGDGEDGLFRHLRRL</sequence>
<dbReference type="SUPFAM" id="SSF46785">
    <property type="entry name" value="Winged helix' DNA-binding domain"/>
    <property type="match status" value="1"/>
</dbReference>
<protein>
    <recommendedName>
        <fullName evidence="9">Holliday junction branch migration complex subunit RuvB</fullName>
        <ecNumber evidence="9">3.6.4.-</ecNumber>
    </recommendedName>
</protein>
<evidence type="ECO:0000256" key="2">
    <source>
        <dbReference type="ARBA" id="ARBA00022741"/>
    </source>
</evidence>
<dbReference type="GO" id="GO:0006310">
    <property type="term" value="P:DNA recombination"/>
    <property type="evidence" value="ECO:0007669"/>
    <property type="project" value="UniProtKB-UniRule"/>
</dbReference>
<keyword evidence="2 9" id="KW-0547">Nucleotide-binding</keyword>
<keyword evidence="12" id="KW-0347">Helicase</keyword>
<feature type="binding site" evidence="9">
    <location>
        <position position="80"/>
    </location>
    <ligand>
        <name>ATP</name>
        <dbReference type="ChEBI" id="CHEBI:30616"/>
    </ligand>
</feature>
<feature type="binding site" evidence="9">
    <location>
        <position position="80"/>
    </location>
    <ligand>
        <name>Mg(2+)</name>
        <dbReference type="ChEBI" id="CHEBI:18420"/>
    </ligand>
</feature>
<feature type="binding site" evidence="9">
    <location>
        <position position="34"/>
    </location>
    <ligand>
        <name>ATP</name>
        <dbReference type="ChEBI" id="CHEBI:30616"/>
    </ligand>
</feature>
<evidence type="ECO:0000313" key="12">
    <source>
        <dbReference type="EMBL" id="RIE06358.1"/>
    </source>
</evidence>
<feature type="binding site" evidence="9">
    <location>
        <position position="324"/>
    </location>
    <ligand>
        <name>DNA</name>
        <dbReference type="ChEBI" id="CHEBI:16991"/>
    </ligand>
</feature>
<dbReference type="InterPro" id="IPR003593">
    <property type="entry name" value="AAA+_ATPase"/>
</dbReference>
<dbReference type="GO" id="GO:0048476">
    <property type="term" value="C:Holliday junction resolvase complex"/>
    <property type="evidence" value="ECO:0007669"/>
    <property type="project" value="UniProtKB-UniRule"/>
</dbReference>
<dbReference type="GO" id="GO:0016887">
    <property type="term" value="F:ATP hydrolysis activity"/>
    <property type="evidence" value="ECO:0007669"/>
    <property type="project" value="RHEA"/>
</dbReference>
<dbReference type="AlphaFoldDB" id="A0A398D0T6"/>
<dbReference type="Gene3D" id="3.40.50.300">
    <property type="entry name" value="P-loop containing nucleotide triphosphate hydrolases"/>
    <property type="match status" value="1"/>
</dbReference>
<evidence type="ECO:0000256" key="6">
    <source>
        <dbReference type="ARBA" id="ARBA00023125"/>
    </source>
</evidence>
<dbReference type="Gene3D" id="1.10.10.10">
    <property type="entry name" value="Winged helix-like DNA-binding domain superfamily/Winged helix DNA-binding domain"/>
    <property type="match status" value="1"/>
</dbReference>
<dbReference type="GO" id="GO:0005737">
    <property type="term" value="C:cytoplasm"/>
    <property type="evidence" value="ECO:0007669"/>
    <property type="project" value="UniProtKB-SubCell"/>
</dbReference>
<dbReference type="Pfam" id="PF05491">
    <property type="entry name" value="WHD_RuvB"/>
    <property type="match status" value="1"/>
</dbReference>
<dbReference type="EC" id="3.6.4.-" evidence="9"/>
<dbReference type="InterPro" id="IPR036388">
    <property type="entry name" value="WH-like_DNA-bd_sf"/>
</dbReference>
<evidence type="ECO:0000256" key="8">
    <source>
        <dbReference type="ARBA" id="ARBA00023204"/>
    </source>
</evidence>
<dbReference type="InterPro" id="IPR004605">
    <property type="entry name" value="DNA_helicase_Holl-junc_RuvB"/>
</dbReference>
<comment type="caution">
    <text evidence="9">Lacks conserved residue(s) required for the propagation of feature annotation.</text>
</comment>
<dbReference type="SUPFAM" id="SSF52540">
    <property type="entry name" value="P-loop containing nucleoside triphosphate hydrolases"/>
    <property type="match status" value="1"/>
</dbReference>
<comment type="subunit">
    <text evidence="9">Homohexamer. Forms an RuvA(8)-RuvB(12)-Holliday junction (HJ) complex. HJ DNA is sandwiched between 2 RuvA tetramers; dsDNA enters through RuvA and exits via RuvB. An RuvB hexamer assembles on each DNA strand where it exits the tetramer. Each RuvB hexamer is contacted by two RuvA subunits (via domain III) on 2 adjacent RuvB subunits; this complex drives branch migration. In the full resolvosome a probable DNA-RuvA(4)-RuvB(12)-RuvC(2) complex forms which resolves the HJ.</text>
</comment>
<dbReference type="HAMAP" id="MF_00016">
    <property type="entry name" value="DNA_HJ_migration_RuvB"/>
    <property type="match status" value="1"/>
</dbReference>
<feature type="binding site" evidence="9">
    <location>
        <position position="81"/>
    </location>
    <ligand>
        <name>ATP</name>
        <dbReference type="ChEBI" id="CHEBI:30616"/>
    </ligand>
</feature>
<dbReference type="EMBL" id="QXIS01000014">
    <property type="protein sequence ID" value="RIE06358.1"/>
    <property type="molecule type" value="Genomic_DNA"/>
</dbReference>
<feature type="region of interest" description="Small ATPAse domain (RuvB-S)" evidence="9">
    <location>
        <begin position="196"/>
        <end position="266"/>
    </location>
</feature>
<comment type="catalytic activity">
    <reaction evidence="9">
        <text>ATP + H2O = ADP + phosphate + H(+)</text>
        <dbReference type="Rhea" id="RHEA:13065"/>
        <dbReference type="ChEBI" id="CHEBI:15377"/>
        <dbReference type="ChEBI" id="CHEBI:15378"/>
        <dbReference type="ChEBI" id="CHEBI:30616"/>
        <dbReference type="ChEBI" id="CHEBI:43474"/>
        <dbReference type="ChEBI" id="CHEBI:456216"/>
    </reaction>
</comment>
<keyword evidence="7 9" id="KW-0233">DNA recombination</keyword>
<keyword evidence="1 9" id="KW-0963">Cytoplasm</keyword>
<organism evidence="12 13">
    <name type="scientific">Candidatus Cryosericum terrychapinii</name>
    <dbReference type="NCBI Taxonomy" id="2290919"/>
    <lineage>
        <taxon>Bacteria</taxon>
        <taxon>Pseudomonadati</taxon>
        <taxon>Caldisericota/Cryosericota group</taxon>
        <taxon>Candidatus Cryosericota</taxon>
        <taxon>Candidatus Cryosericia</taxon>
        <taxon>Candidatus Cryosericales</taxon>
        <taxon>Candidatus Cryosericaceae</taxon>
        <taxon>Candidatus Cryosericum</taxon>
    </lineage>
</organism>
<dbReference type="Proteomes" id="UP000266328">
    <property type="component" value="Unassembled WGS sequence"/>
</dbReference>
<accession>A0A398D0T6</accession>
<feature type="region of interest" description="Head domain (RuvB-H)" evidence="9">
    <location>
        <begin position="269"/>
        <end position="360"/>
    </location>
</feature>
<keyword evidence="13" id="KW-1185">Reference proteome</keyword>
<reference evidence="12 13" key="1">
    <citation type="submission" date="2018-09" db="EMBL/GenBank/DDBJ databases">
        <title>Discovery and Ecogenomic Context for Candidatus Cryosericales, a Global Caldiserica Order Active in Thawing Permafrost.</title>
        <authorList>
            <person name="Martinez M.A."/>
            <person name="Woodcroft B.J."/>
            <person name="Ignacio Espinoza J.C."/>
            <person name="Zayed A."/>
            <person name="Singleton C.M."/>
            <person name="Boyd J."/>
            <person name="Li Y.-F."/>
            <person name="Purvine S."/>
            <person name="Maughan H."/>
            <person name="Hodgkins S.B."/>
            <person name="Anderson D."/>
            <person name="Sederholm M."/>
            <person name="Temperton B."/>
            <person name="Saleska S.R."/>
            <person name="Tyson G.W."/>
            <person name="Rich V.I."/>
        </authorList>
    </citation>
    <scope>NUCLEOTIDE SEQUENCE [LARGE SCALE GENOMIC DNA]</scope>
    <source>
        <strain evidence="12 13">SMC7</strain>
    </source>
</reference>
<dbReference type="Pfam" id="PF17864">
    <property type="entry name" value="AAA_lid_4"/>
    <property type="match status" value="1"/>
</dbReference>
<dbReference type="GO" id="GO:0009378">
    <property type="term" value="F:four-way junction helicase activity"/>
    <property type="evidence" value="ECO:0007669"/>
    <property type="project" value="InterPro"/>
</dbReference>
<evidence type="ECO:0000256" key="5">
    <source>
        <dbReference type="ARBA" id="ARBA00022840"/>
    </source>
</evidence>
<feature type="binding site" evidence="9">
    <location>
        <position position="195"/>
    </location>
    <ligand>
        <name>ATP</name>
        <dbReference type="ChEBI" id="CHEBI:30616"/>
    </ligand>
</feature>
<dbReference type="InterPro" id="IPR027417">
    <property type="entry name" value="P-loop_NTPase"/>
</dbReference>
<keyword evidence="3 9" id="KW-0227">DNA damage</keyword>
<dbReference type="InterPro" id="IPR041445">
    <property type="entry name" value="AAA_lid_4"/>
</dbReference>
<dbReference type="Gene3D" id="1.10.8.60">
    <property type="match status" value="1"/>
</dbReference>
<comment type="caution">
    <text evidence="12">The sequence shown here is derived from an EMBL/GenBank/DDBJ whole genome shotgun (WGS) entry which is preliminary data.</text>
</comment>
<evidence type="ECO:0000313" key="13">
    <source>
        <dbReference type="Proteomes" id="UP000266328"/>
    </source>
</evidence>
<feature type="region of interest" description="Disordered" evidence="10">
    <location>
        <begin position="1"/>
        <end position="32"/>
    </location>
</feature>
<keyword evidence="6 9" id="KW-0238">DNA-binding</keyword>
<feature type="binding site" evidence="9">
    <location>
        <position position="79"/>
    </location>
    <ligand>
        <name>ATP</name>
        <dbReference type="ChEBI" id="CHEBI:30616"/>
    </ligand>
</feature>
<comment type="subcellular location">
    <subcellularLocation>
        <location evidence="9">Cytoplasm</location>
    </subcellularLocation>
</comment>
<dbReference type="OrthoDB" id="9804478at2"/>
<dbReference type="NCBIfam" id="NF000868">
    <property type="entry name" value="PRK00080.1"/>
    <property type="match status" value="1"/>
</dbReference>
<evidence type="ECO:0000256" key="4">
    <source>
        <dbReference type="ARBA" id="ARBA00022801"/>
    </source>
</evidence>
<evidence type="ECO:0000256" key="3">
    <source>
        <dbReference type="ARBA" id="ARBA00022763"/>
    </source>
</evidence>
<feature type="binding site" evidence="9">
    <location>
        <position position="185"/>
    </location>
    <ligand>
        <name>ATP</name>
        <dbReference type="ChEBI" id="CHEBI:30616"/>
    </ligand>
</feature>
<dbReference type="GO" id="GO:0006281">
    <property type="term" value="P:DNA repair"/>
    <property type="evidence" value="ECO:0007669"/>
    <property type="project" value="UniProtKB-UniRule"/>
</dbReference>
<dbReference type="RefSeq" id="WP_119088802.1">
    <property type="nucleotide sequence ID" value="NZ_QXIS01000014.1"/>
</dbReference>
<evidence type="ECO:0000256" key="1">
    <source>
        <dbReference type="ARBA" id="ARBA00022490"/>
    </source>
</evidence>
<evidence type="ECO:0000256" key="7">
    <source>
        <dbReference type="ARBA" id="ARBA00023172"/>
    </source>
</evidence>
<comment type="similarity">
    <text evidence="9">Belongs to the RuvB family.</text>
</comment>
<evidence type="ECO:0000256" key="9">
    <source>
        <dbReference type="HAMAP-Rule" id="MF_00016"/>
    </source>
</evidence>
<dbReference type="PANTHER" id="PTHR42848:SF1">
    <property type="entry name" value="HOLLIDAY JUNCTION BRANCH MIGRATION COMPLEX SUBUNIT RUVB"/>
    <property type="match status" value="1"/>
</dbReference>
<proteinExistence type="inferred from homology"/>
<keyword evidence="4 9" id="KW-0378">Hydrolase</keyword>
<dbReference type="CDD" id="cd00009">
    <property type="entry name" value="AAA"/>
    <property type="match status" value="1"/>
</dbReference>